<evidence type="ECO:0000313" key="2">
    <source>
        <dbReference type="Proteomes" id="UP001239111"/>
    </source>
</evidence>
<protein>
    <submittedName>
        <fullName evidence="1">Uncharacterized protein</fullName>
    </submittedName>
</protein>
<dbReference type="EMBL" id="CM056743">
    <property type="protein sequence ID" value="KAJ8668879.1"/>
    <property type="molecule type" value="Genomic_DNA"/>
</dbReference>
<organism evidence="1 2">
    <name type="scientific">Eretmocerus hayati</name>
    <dbReference type="NCBI Taxonomy" id="131215"/>
    <lineage>
        <taxon>Eukaryota</taxon>
        <taxon>Metazoa</taxon>
        <taxon>Ecdysozoa</taxon>
        <taxon>Arthropoda</taxon>
        <taxon>Hexapoda</taxon>
        <taxon>Insecta</taxon>
        <taxon>Pterygota</taxon>
        <taxon>Neoptera</taxon>
        <taxon>Endopterygota</taxon>
        <taxon>Hymenoptera</taxon>
        <taxon>Apocrita</taxon>
        <taxon>Proctotrupomorpha</taxon>
        <taxon>Chalcidoidea</taxon>
        <taxon>Aphelinidae</taxon>
        <taxon>Aphelininae</taxon>
        <taxon>Eretmocerus</taxon>
    </lineage>
</organism>
<name>A0ACC2NCU1_9HYME</name>
<accession>A0ACC2NCU1</accession>
<comment type="caution">
    <text evidence="1">The sequence shown here is derived from an EMBL/GenBank/DDBJ whole genome shotgun (WGS) entry which is preliminary data.</text>
</comment>
<proteinExistence type="predicted"/>
<dbReference type="Proteomes" id="UP001239111">
    <property type="component" value="Chromosome 3"/>
</dbReference>
<keyword evidence="2" id="KW-1185">Reference proteome</keyword>
<evidence type="ECO:0000313" key="1">
    <source>
        <dbReference type="EMBL" id="KAJ8668879.1"/>
    </source>
</evidence>
<gene>
    <name evidence="1" type="ORF">QAD02_000138</name>
</gene>
<reference evidence="1" key="1">
    <citation type="submission" date="2023-04" db="EMBL/GenBank/DDBJ databases">
        <title>A chromosome-level genome assembly of the parasitoid wasp Eretmocerus hayati.</title>
        <authorList>
            <person name="Zhong Y."/>
            <person name="Liu S."/>
            <person name="Liu Y."/>
        </authorList>
    </citation>
    <scope>NUCLEOTIDE SEQUENCE</scope>
    <source>
        <strain evidence="1">ZJU_SS_LIU_2023</strain>
    </source>
</reference>
<sequence>MRCICMIRVDYADLTVDASRSRKPRLVGAYPVSTNDHSYMASIQEYNKHFCAGTIYSQTIILTAAHCIIGKWYQALFVRVGSIYKDEHGQLIGVSKMNYHQDFMLWRQKNDIALIKLKEKIKLRELHPAVSVVKLLENHEKVRPGSLVTVVGWGIFDHREMFSDRLLELSMTTIPNEKCPNTLRDVRVSFGSDKQICAKCDLGKGCSCPGDSGGPVMFEGRQAGIISTGSCTNGRLELFPEISPYRDWIDDNEEDFDDTDQKPFIMHPSKNFNNVAEEDIMWNRFHRGRPIHIETASFLVAFLDKNNSLKCTGSIIGPKYVLTSASCAKKIDKTKHRVVAGSTNFRASGDQHHIIIIKSHENYRLDKFGRPINDIAVIEVDPPFNKNLKVAKLFAGEKISTDATVYGWNRINQKTSKDEFILKESSVQLLLVPGLPPHCGILSNEVKRAEGRICVKSLFEGMCISNDGGPLISGNYILGVTSWTYKKCENFWYPAVYSGVLFFQDWIHETMTKLRDELR</sequence>